<dbReference type="Proteomes" id="UP000299102">
    <property type="component" value="Unassembled WGS sequence"/>
</dbReference>
<evidence type="ECO:0000313" key="2">
    <source>
        <dbReference type="EMBL" id="GBP14056.1"/>
    </source>
</evidence>
<proteinExistence type="predicted"/>
<dbReference type="AlphaFoldDB" id="A0A4C1TIN8"/>
<dbReference type="EMBL" id="BGZK01000061">
    <property type="protein sequence ID" value="GBP14056.1"/>
    <property type="molecule type" value="Genomic_DNA"/>
</dbReference>
<organism evidence="2 3">
    <name type="scientific">Eumeta variegata</name>
    <name type="common">Bagworm moth</name>
    <name type="synonym">Eumeta japonica</name>
    <dbReference type="NCBI Taxonomy" id="151549"/>
    <lineage>
        <taxon>Eukaryota</taxon>
        <taxon>Metazoa</taxon>
        <taxon>Ecdysozoa</taxon>
        <taxon>Arthropoda</taxon>
        <taxon>Hexapoda</taxon>
        <taxon>Insecta</taxon>
        <taxon>Pterygota</taxon>
        <taxon>Neoptera</taxon>
        <taxon>Endopterygota</taxon>
        <taxon>Lepidoptera</taxon>
        <taxon>Glossata</taxon>
        <taxon>Ditrysia</taxon>
        <taxon>Tineoidea</taxon>
        <taxon>Psychidae</taxon>
        <taxon>Oiketicinae</taxon>
        <taxon>Eumeta</taxon>
    </lineage>
</organism>
<feature type="compositionally biased region" description="Basic residues" evidence="1">
    <location>
        <begin position="195"/>
        <end position="204"/>
    </location>
</feature>
<sequence length="343" mass="37888">MTLEQLKNNEKPGKEIITTELLRAAIDRKLHSSRSHLMSSHSEVRRPRRVKGHDGAVLLKKKLFVPSRFRGMSLTTLPADSTVSSHWNTPVKSDFNQPDAEVYLPLAVVSRQRRADRVRNRRLDVLIEHKSIKNQMNLTLVQYNARDSAALRCLRMSATSSASAAVSKHRDSRGPEASSGIPPAPGAQRRDVHVRERRRRRRRSPAMEACHPARNAIPKDTGARVSIIEASPPTSQVAGARERNGGGGTGACVRRLTLARCSVQPGRSPARPGVAGRGTRVHRQLDARTPTRPRRPAAPGPCRFIGLRPSPMSPTISRTLHTCMHRELGDSAVSRVLLDDLNI</sequence>
<feature type="region of interest" description="Disordered" evidence="1">
    <location>
        <begin position="161"/>
        <end position="208"/>
    </location>
</feature>
<gene>
    <name evidence="2" type="ORF">EVAR_102737_1</name>
</gene>
<accession>A0A4C1TIN8</accession>
<evidence type="ECO:0000256" key="1">
    <source>
        <dbReference type="SAM" id="MobiDB-lite"/>
    </source>
</evidence>
<evidence type="ECO:0000313" key="3">
    <source>
        <dbReference type="Proteomes" id="UP000299102"/>
    </source>
</evidence>
<name>A0A4C1TIN8_EUMVA</name>
<reference evidence="2 3" key="1">
    <citation type="journal article" date="2019" name="Commun. Biol.">
        <title>The bagworm genome reveals a unique fibroin gene that provides high tensile strength.</title>
        <authorList>
            <person name="Kono N."/>
            <person name="Nakamura H."/>
            <person name="Ohtoshi R."/>
            <person name="Tomita M."/>
            <person name="Numata K."/>
            <person name="Arakawa K."/>
        </authorList>
    </citation>
    <scope>NUCLEOTIDE SEQUENCE [LARGE SCALE GENOMIC DNA]</scope>
</reference>
<protein>
    <submittedName>
        <fullName evidence="2">Uncharacterized protein</fullName>
    </submittedName>
</protein>
<keyword evidence="3" id="KW-1185">Reference proteome</keyword>
<comment type="caution">
    <text evidence="2">The sequence shown here is derived from an EMBL/GenBank/DDBJ whole genome shotgun (WGS) entry which is preliminary data.</text>
</comment>
<feature type="region of interest" description="Disordered" evidence="1">
    <location>
        <begin position="263"/>
        <end position="302"/>
    </location>
</feature>